<protein>
    <recommendedName>
        <fullName evidence="3">F-box domain-containing protein</fullName>
    </recommendedName>
</protein>
<name>A0ABQ8VAU2_9AGAR</name>
<organism evidence="1 2">
    <name type="scientific">Lentinula lateritia</name>
    <dbReference type="NCBI Taxonomy" id="40482"/>
    <lineage>
        <taxon>Eukaryota</taxon>
        <taxon>Fungi</taxon>
        <taxon>Dikarya</taxon>
        <taxon>Basidiomycota</taxon>
        <taxon>Agaricomycotina</taxon>
        <taxon>Agaricomycetes</taxon>
        <taxon>Agaricomycetidae</taxon>
        <taxon>Agaricales</taxon>
        <taxon>Marasmiineae</taxon>
        <taxon>Omphalotaceae</taxon>
        <taxon>Lentinula</taxon>
    </lineage>
</organism>
<evidence type="ECO:0000313" key="2">
    <source>
        <dbReference type="Proteomes" id="UP001150217"/>
    </source>
</evidence>
<proteinExistence type="predicted"/>
<evidence type="ECO:0008006" key="3">
    <source>
        <dbReference type="Google" id="ProtNLM"/>
    </source>
</evidence>
<evidence type="ECO:0000313" key="1">
    <source>
        <dbReference type="EMBL" id="KAJ4478533.1"/>
    </source>
</evidence>
<dbReference type="EMBL" id="JANVFT010000065">
    <property type="protein sequence ID" value="KAJ4478533.1"/>
    <property type="molecule type" value="Genomic_DNA"/>
</dbReference>
<keyword evidence="2" id="KW-1185">Reference proteome</keyword>
<accession>A0ABQ8VAU2</accession>
<comment type="caution">
    <text evidence="1">The sequence shown here is derived from an EMBL/GenBank/DDBJ whole genome shotgun (WGS) entry which is preliminary data.</text>
</comment>
<gene>
    <name evidence="1" type="ORF">C8R41DRAFT_922835</name>
</gene>
<sequence length="413" mass="47013">MITPGILGLNTLDARHQHLLTLDSHKNYYSLPCGLPAELWNIILDHLYDDRDTLLSCLLTCRAWGDFCRYHIYEIFTWSAIDKFDENGRSEFHPFPHHVRHLAISGGFLDDDVGSSDTEWLLPLARRLDQFVSVVHLEVDSIDWDEVFGSPAWDTFISATAFLSNIKSLDFSNIPLQPFQHILDSICLFPSLEKLDYLPSHVDFDEEILDFQCYIPSSSWHAFSTEHSPLQLPTIGFWTWLSAIAFTSLQTIRLDSVPTSDLLSLSHYLRLLGASLKDFRIRFITPHDIYEFAQSNALTNSHGLKRLELVGIIRQYSDDRYWAGEESLNLLNLLPSTSLSGLDLVLDGTSRRIADSVPSRLSVFDKLLATSERFPTLKEVHLRRKGLVTVSTSMFDVSLLAIVKDVVVDQTNQ</sequence>
<reference evidence="1" key="1">
    <citation type="submission" date="2022-08" db="EMBL/GenBank/DDBJ databases">
        <title>A Global Phylogenomic Analysis of the Shiitake Genus Lentinula.</title>
        <authorList>
            <consortium name="DOE Joint Genome Institute"/>
            <person name="Sierra-Patev S."/>
            <person name="Min B."/>
            <person name="Naranjo-Ortiz M."/>
            <person name="Looney B."/>
            <person name="Konkel Z."/>
            <person name="Slot J.C."/>
            <person name="Sakamoto Y."/>
            <person name="Steenwyk J.L."/>
            <person name="Rokas A."/>
            <person name="Carro J."/>
            <person name="Camarero S."/>
            <person name="Ferreira P."/>
            <person name="Molpeceres G."/>
            <person name="Ruiz-Duenas F.J."/>
            <person name="Serrano A."/>
            <person name="Henrissat B."/>
            <person name="Drula E."/>
            <person name="Hughes K.W."/>
            <person name="Mata J.L."/>
            <person name="Ishikawa N.K."/>
            <person name="Vargas-Isla R."/>
            <person name="Ushijima S."/>
            <person name="Smith C.A."/>
            <person name="Ahrendt S."/>
            <person name="Andreopoulos W."/>
            <person name="He G."/>
            <person name="Labutti K."/>
            <person name="Lipzen A."/>
            <person name="Ng V."/>
            <person name="Riley R."/>
            <person name="Sandor L."/>
            <person name="Barry K."/>
            <person name="Martinez A.T."/>
            <person name="Xiao Y."/>
            <person name="Gibbons J.G."/>
            <person name="Terashima K."/>
            <person name="Grigoriev I.V."/>
            <person name="Hibbett D.S."/>
        </authorList>
    </citation>
    <scope>NUCLEOTIDE SEQUENCE</scope>
    <source>
        <strain evidence="1">RHP3577 ss4</strain>
    </source>
</reference>
<dbReference type="Proteomes" id="UP001150217">
    <property type="component" value="Unassembled WGS sequence"/>
</dbReference>